<protein>
    <submittedName>
        <fullName evidence="2">Uncharacterized protein</fullName>
    </submittedName>
</protein>
<keyword evidence="1" id="KW-0472">Membrane</keyword>
<comment type="caution">
    <text evidence="2">The sequence shown here is derived from an EMBL/GenBank/DDBJ whole genome shotgun (WGS) entry which is preliminary data.</text>
</comment>
<reference evidence="2" key="1">
    <citation type="submission" date="2021-01" db="EMBL/GenBank/DDBJ databases">
        <title>Whole genome shotgun sequence of Planosporangium flavigriseum NBRC 105377.</title>
        <authorList>
            <person name="Komaki H."/>
            <person name="Tamura T."/>
        </authorList>
    </citation>
    <scope>NUCLEOTIDE SEQUENCE</scope>
    <source>
        <strain evidence="2">NBRC 105377</strain>
    </source>
</reference>
<keyword evidence="3" id="KW-1185">Reference proteome</keyword>
<gene>
    <name evidence="2" type="ORF">Pfl04_45810</name>
</gene>
<dbReference type="EMBL" id="BONU01000046">
    <property type="protein sequence ID" value="GIG76177.1"/>
    <property type="molecule type" value="Genomic_DNA"/>
</dbReference>
<keyword evidence="1" id="KW-0812">Transmembrane</keyword>
<name>A0A8J3LQL0_9ACTN</name>
<sequence length="57" mass="5675">MIVNGALKPPSGGSIVMIIAVVVGALTVVGAGLLIGMVVRNRPDAEEISADTLTAES</sequence>
<feature type="transmembrane region" description="Helical" evidence="1">
    <location>
        <begin position="15"/>
        <end position="39"/>
    </location>
</feature>
<proteinExistence type="predicted"/>
<accession>A0A8J3LQL0</accession>
<evidence type="ECO:0000313" key="2">
    <source>
        <dbReference type="EMBL" id="GIG76177.1"/>
    </source>
</evidence>
<keyword evidence="1" id="KW-1133">Transmembrane helix</keyword>
<organism evidence="2 3">
    <name type="scientific">Planosporangium flavigriseum</name>
    <dbReference type="NCBI Taxonomy" id="373681"/>
    <lineage>
        <taxon>Bacteria</taxon>
        <taxon>Bacillati</taxon>
        <taxon>Actinomycetota</taxon>
        <taxon>Actinomycetes</taxon>
        <taxon>Micromonosporales</taxon>
        <taxon>Micromonosporaceae</taxon>
        <taxon>Planosporangium</taxon>
    </lineage>
</organism>
<dbReference type="AlphaFoldDB" id="A0A8J3LQL0"/>
<evidence type="ECO:0000256" key="1">
    <source>
        <dbReference type="SAM" id="Phobius"/>
    </source>
</evidence>
<evidence type="ECO:0000313" key="3">
    <source>
        <dbReference type="Proteomes" id="UP000653674"/>
    </source>
</evidence>
<dbReference type="Proteomes" id="UP000653674">
    <property type="component" value="Unassembled WGS sequence"/>
</dbReference>